<accession>A0AAV1ASX7</accession>
<proteinExistence type="predicted"/>
<protein>
    <submittedName>
        <fullName evidence="1">Uncharacterized protein</fullName>
    </submittedName>
</protein>
<gene>
    <name evidence="1" type="ORF">VFH_V080160</name>
</gene>
<sequence>MYTMLQILVLSPVHEDFCYKPSEYQKNSGCELQRATHFYQREDIHRPKDNPKTTVEVRAYLPEKDRRIFDLALVMMRMMNITLKIDAFLRDRRLKVPLQLKIEVCGFTEDDRDINNEKWRTDLEALREVQ</sequence>
<dbReference type="EMBL" id="OX451740">
    <property type="protein sequence ID" value="CAI8613430.1"/>
    <property type="molecule type" value="Genomic_DNA"/>
</dbReference>
<reference evidence="1 2" key="1">
    <citation type="submission" date="2023-01" db="EMBL/GenBank/DDBJ databases">
        <authorList>
            <person name="Kreplak J."/>
        </authorList>
    </citation>
    <scope>NUCLEOTIDE SEQUENCE [LARGE SCALE GENOMIC DNA]</scope>
</reference>
<dbReference type="Proteomes" id="UP001157006">
    <property type="component" value="Chromosome 5"/>
</dbReference>
<dbReference type="AlphaFoldDB" id="A0AAV1ASX7"/>
<evidence type="ECO:0000313" key="1">
    <source>
        <dbReference type="EMBL" id="CAI8613430.1"/>
    </source>
</evidence>
<keyword evidence="2" id="KW-1185">Reference proteome</keyword>
<organism evidence="1 2">
    <name type="scientific">Vicia faba</name>
    <name type="common">Broad bean</name>
    <name type="synonym">Faba vulgaris</name>
    <dbReference type="NCBI Taxonomy" id="3906"/>
    <lineage>
        <taxon>Eukaryota</taxon>
        <taxon>Viridiplantae</taxon>
        <taxon>Streptophyta</taxon>
        <taxon>Embryophyta</taxon>
        <taxon>Tracheophyta</taxon>
        <taxon>Spermatophyta</taxon>
        <taxon>Magnoliopsida</taxon>
        <taxon>eudicotyledons</taxon>
        <taxon>Gunneridae</taxon>
        <taxon>Pentapetalae</taxon>
        <taxon>rosids</taxon>
        <taxon>fabids</taxon>
        <taxon>Fabales</taxon>
        <taxon>Fabaceae</taxon>
        <taxon>Papilionoideae</taxon>
        <taxon>50 kb inversion clade</taxon>
        <taxon>NPAAA clade</taxon>
        <taxon>Hologalegina</taxon>
        <taxon>IRL clade</taxon>
        <taxon>Fabeae</taxon>
        <taxon>Vicia</taxon>
    </lineage>
</organism>
<name>A0AAV1ASX7_VICFA</name>
<evidence type="ECO:0000313" key="2">
    <source>
        <dbReference type="Proteomes" id="UP001157006"/>
    </source>
</evidence>